<reference evidence="1" key="2">
    <citation type="submission" date="2016-06" db="EMBL/GenBank/DDBJ databases">
        <title>The genome of a short-lived fish provides insights into sex chromosome evolution and the genetic control of aging.</title>
        <authorList>
            <person name="Reichwald K."/>
            <person name="Felder M."/>
            <person name="Petzold A."/>
            <person name="Koch P."/>
            <person name="Groth M."/>
            <person name="Platzer M."/>
        </authorList>
    </citation>
    <scope>NUCLEOTIDE SEQUENCE</scope>
    <source>
        <tissue evidence="1">Brain</tissue>
    </source>
</reference>
<dbReference type="AlphaFoldDB" id="A0A1A8H4D9"/>
<feature type="non-terminal residue" evidence="1">
    <location>
        <position position="72"/>
    </location>
</feature>
<sequence length="72" mass="8049">LVFDQRLVDITSVKTLQIPSGHLELRLLVSPKTQTRSHAASCNYLNSFSPSVVCVYSQIKLVVMCNITLWSV</sequence>
<evidence type="ECO:0000313" key="1">
    <source>
        <dbReference type="EMBL" id="SBQ78177.1"/>
    </source>
</evidence>
<protein>
    <submittedName>
        <fullName evidence="1">Uncharacterized protein</fullName>
    </submittedName>
</protein>
<name>A0A1A8H4D9_9TELE</name>
<accession>A0A1A8H4D9</accession>
<dbReference type="EMBL" id="HAEC01009961">
    <property type="protein sequence ID" value="SBQ78177.1"/>
    <property type="molecule type" value="Transcribed_RNA"/>
</dbReference>
<reference evidence="1" key="1">
    <citation type="submission" date="2016-05" db="EMBL/GenBank/DDBJ databases">
        <authorList>
            <person name="Lavstsen T."/>
            <person name="Jespersen J.S."/>
        </authorList>
    </citation>
    <scope>NUCLEOTIDE SEQUENCE</scope>
    <source>
        <tissue evidence="1">Brain</tissue>
    </source>
</reference>
<organism evidence="1">
    <name type="scientific">Nothobranchius korthausae</name>
    <dbReference type="NCBI Taxonomy" id="1143690"/>
    <lineage>
        <taxon>Eukaryota</taxon>
        <taxon>Metazoa</taxon>
        <taxon>Chordata</taxon>
        <taxon>Craniata</taxon>
        <taxon>Vertebrata</taxon>
        <taxon>Euteleostomi</taxon>
        <taxon>Actinopterygii</taxon>
        <taxon>Neopterygii</taxon>
        <taxon>Teleostei</taxon>
        <taxon>Neoteleostei</taxon>
        <taxon>Acanthomorphata</taxon>
        <taxon>Ovalentaria</taxon>
        <taxon>Atherinomorphae</taxon>
        <taxon>Cyprinodontiformes</taxon>
        <taxon>Nothobranchiidae</taxon>
        <taxon>Nothobranchius</taxon>
    </lineage>
</organism>
<proteinExistence type="predicted"/>
<feature type="non-terminal residue" evidence="1">
    <location>
        <position position="1"/>
    </location>
</feature>
<gene>
    <name evidence="1" type="primary">Nfu_g_1_007756</name>
</gene>